<feature type="transmembrane region" description="Helical" evidence="8">
    <location>
        <begin position="162"/>
        <end position="184"/>
    </location>
</feature>
<evidence type="ECO:0000256" key="4">
    <source>
        <dbReference type="ARBA" id="ARBA00022692"/>
    </source>
</evidence>
<feature type="domain" description="Major facilitator superfamily (MFS) profile" evidence="9">
    <location>
        <begin position="11"/>
        <end position="494"/>
    </location>
</feature>
<keyword evidence="5 8" id="KW-1133">Transmembrane helix</keyword>
<dbReference type="CDD" id="cd17502">
    <property type="entry name" value="MFS_Azr1_MDR_like"/>
    <property type="match status" value="1"/>
</dbReference>
<gene>
    <name evidence="10" type="ORF">Q3C12_30415</name>
</gene>
<dbReference type="PANTHER" id="PTHR23501">
    <property type="entry name" value="MAJOR FACILITATOR SUPERFAMILY"/>
    <property type="match status" value="1"/>
</dbReference>
<feature type="transmembrane region" description="Helical" evidence="8">
    <location>
        <begin position="264"/>
        <end position="286"/>
    </location>
</feature>
<feature type="transmembrane region" description="Helical" evidence="8">
    <location>
        <begin position="137"/>
        <end position="156"/>
    </location>
</feature>
<sequence length="520" mass="55691">MVQKKTNTAWTVAALMLGLLLASLDQTIVSTAMPTIIGMLGGLDKYVWVFSAYLIANVVSMPIFGKLGDMYGRKLFFLLGLVVFMIGSALCGTSTTMTQLIVYRAIQGIGGGALMPITFAIIFDIFPPEKRGKMQGLFGAVFGISSVLGPLAGAYFTDYVDWTWIFYINLPLGIVSLILISLFYHPVLPNNPNQRIDWLGTLVFTVSILSLMFGLELGGKEYAWDSLQIIGLFAIAVVFLLLFIRVEMRAASPVVPLPLFGNRLFTASMGVCFFYGALMISAATYIPLFIQGVFQGSATSAGLVLTPMMLGVVASSTIGGRFIGKLSYRGIMLGSVLLLLIATSLLSLVSIDTPRWQITLYMILMGLGIGTGFPVTSISSLHNVDFRFRGTVTSLVGFFRSIGSAVGLTVLGAMQASALSRRLSELLPAGAGAATTPADPRALLSPEFQANVPKPVLEKMMVGLADSIAYVFQVTIVMAVLALIFILLMGRAKMEVPAKGPRKEGGSPEEGSGVHAPQHM</sequence>
<dbReference type="InterPro" id="IPR036259">
    <property type="entry name" value="MFS_trans_sf"/>
</dbReference>
<comment type="caution">
    <text evidence="10">The sequence shown here is derived from an EMBL/GenBank/DDBJ whole genome shotgun (WGS) entry which is preliminary data.</text>
</comment>
<evidence type="ECO:0000256" key="1">
    <source>
        <dbReference type="ARBA" id="ARBA00004651"/>
    </source>
</evidence>
<evidence type="ECO:0000256" key="2">
    <source>
        <dbReference type="ARBA" id="ARBA00022448"/>
    </source>
</evidence>
<dbReference type="Pfam" id="PF07690">
    <property type="entry name" value="MFS_1"/>
    <property type="match status" value="1"/>
</dbReference>
<protein>
    <submittedName>
        <fullName evidence="10">MDR family MFS transporter</fullName>
    </submittedName>
</protein>
<feature type="transmembrane region" description="Helical" evidence="8">
    <location>
        <begin position="356"/>
        <end position="376"/>
    </location>
</feature>
<evidence type="ECO:0000256" key="8">
    <source>
        <dbReference type="SAM" id="Phobius"/>
    </source>
</evidence>
<feature type="transmembrane region" description="Helical" evidence="8">
    <location>
        <begin position="468"/>
        <end position="489"/>
    </location>
</feature>
<keyword evidence="11" id="KW-1185">Reference proteome</keyword>
<feature type="transmembrane region" description="Helical" evidence="8">
    <location>
        <begin position="330"/>
        <end position="350"/>
    </location>
</feature>
<dbReference type="RefSeq" id="WP_025845966.1">
    <property type="nucleotide sequence ID" value="NZ_JAUMKJ010000060.1"/>
</dbReference>
<evidence type="ECO:0000313" key="11">
    <source>
        <dbReference type="Proteomes" id="UP001168883"/>
    </source>
</evidence>
<keyword evidence="4 8" id="KW-0812">Transmembrane</keyword>
<dbReference type="InterPro" id="IPR004638">
    <property type="entry name" value="EmrB-like"/>
</dbReference>
<evidence type="ECO:0000256" key="3">
    <source>
        <dbReference type="ARBA" id="ARBA00022475"/>
    </source>
</evidence>
<evidence type="ECO:0000256" key="5">
    <source>
        <dbReference type="ARBA" id="ARBA00022989"/>
    </source>
</evidence>
<feature type="compositionally biased region" description="Basic and acidic residues" evidence="7">
    <location>
        <begin position="497"/>
        <end position="506"/>
    </location>
</feature>
<evidence type="ECO:0000259" key="9">
    <source>
        <dbReference type="PROSITE" id="PS50850"/>
    </source>
</evidence>
<evidence type="ECO:0000256" key="6">
    <source>
        <dbReference type="ARBA" id="ARBA00023136"/>
    </source>
</evidence>
<feature type="transmembrane region" description="Helical" evidence="8">
    <location>
        <begin position="298"/>
        <end position="318"/>
    </location>
</feature>
<name>A0ABT8VK02_9BACL</name>
<feature type="region of interest" description="Disordered" evidence="7">
    <location>
        <begin position="497"/>
        <end position="520"/>
    </location>
</feature>
<feature type="transmembrane region" description="Helical" evidence="8">
    <location>
        <begin position="76"/>
        <end position="95"/>
    </location>
</feature>
<dbReference type="NCBIfam" id="TIGR00711">
    <property type="entry name" value="efflux_EmrB"/>
    <property type="match status" value="1"/>
</dbReference>
<evidence type="ECO:0000256" key="7">
    <source>
        <dbReference type="SAM" id="MobiDB-lite"/>
    </source>
</evidence>
<dbReference type="SUPFAM" id="SSF103473">
    <property type="entry name" value="MFS general substrate transporter"/>
    <property type="match status" value="1"/>
</dbReference>
<dbReference type="Proteomes" id="UP001168883">
    <property type="component" value="Unassembled WGS sequence"/>
</dbReference>
<keyword evidence="6 8" id="KW-0472">Membrane</keyword>
<feature type="transmembrane region" description="Helical" evidence="8">
    <location>
        <begin position="227"/>
        <end position="244"/>
    </location>
</feature>
<proteinExistence type="predicted"/>
<keyword evidence="3" id="KW-1003">Cell membrane</keyword>
<feature type="transmembrane region" description="Helical" evidence="8">
    <location>
        <begin position="101"/>
        <end position="125"/>
    </location>
</feature>
<feature type="transmembrane region" description="Helical" evidence="8">
    <location>
        <begin position="397"/>
        <end position="418"/>
    </location>
</feature>
<keyword evidence="2" id="KW-0813">Transport</keyword>
<accession>A0ABT8VK02</accession>
<feature type="transmembrane region" description="Helical" evidence="8">
    <location>
        <begin position="46"/>
        <end position="64"/>
    </location>
</feature>
<evidence type="ECO:0000313" key="10">
    <source>
        <dbReference type="EMBL" id="MDO3681317.1"/>
    </source>
</evidence>
<feature type="transmembrane region" description="Helical" evidence="8">
    <location>
        <begin position="196"/>
        <end position="215"/>
    </location>
</feature>
<reference evidence="10" key="1">
    <citation type="submission" date="2023-07" db="EMBL/GenBank/DDBJ databases">
        <authorList>
            <person name="Aktuganov G."/>
            <person name="Boyko T."/>
            <person name="Delegan Y."/>
            <person name="Galimzianova N."/>
            <person name="Gilvanova E."/>
            <person name="Korobov V."/>
            <person name="Kuzmina L."/>
            <person name="Melentiev A."/>
            <person name="Milman P."/>
            <person name="Ryabova A."/>
            <person name="Stupak E."/>
            <person name="Yasakov T."/>
            <person name="Zharikova N."/>
            <person name="Zhurenko E."/>
        </authorList>
    </citation>
    <scope>NUCLEOTIDE SEQUENCE</scope>
    <source>
        <strain evidence="10">IB-739</strain>
    </source>
</reference>
<organism evidence="10 11">
    <name type="scientific">Paenibacillus ehimensis</name>
    <dbReference type="NCBI Taxonomy" id="79264"/>
    <lineage>
        <taxon>Bacteria</taxon>
        <taxon>Bacillati</taxon>
        <taxon>Bacillota</taxon>
        <taxon>Bacilli</taxon>
        <taxon>Bacillales</taxon>
        <taxon>Paenibacillaceae</taxon>
        <taxon>Paenibacillus</taxon>
    </lineage>
</organism>
<dbReference type="PROSITE" id="PS50850">
    <property type="entry name" value="MFS"/>
    <property type="match status" value="1"/>
</dbReference>
<dbReference type="PANTHER" id="PTHR23501:SF170">
    <property type="entry name" value="MULTIDRUG RESISTANCE PROTEIN 3"/>
    <property type="match status" value="1"/>
</dbReference>
<dbReference type="Gene3D" id="1.20.1250.20">
    <property type="entry name" value="MFS general substrate transporter like domains"/>
    <property type="match status" value="1"/>
</dbReference>
<comment type="subcellular location">
    <subcellularLocation>
        <location evidence="1">Cell membrane</location>
        <topology evidence="1">Multi-pass membrane protein</topology>
    </subcellularLocation>
</comment>
<dbReference type="EMBL" id="JAUMKJ010000060">
    <property type="protein sequence ID" value="MDO3681317.1"/>
    <property type="molecule type" value="Genomic_DNA"/>
</dbReference>
<dbReference type="InterPro" id="IPR020846">
    <property type="entry name" value="MFS_dom"/>
</dbReference>
<dbReference type="Gene3D" id="1.20.1720.10">
    <property type="entry name" value="Multidrug resistance protein D"/>
    <property type="match status" value="1"/>
</dbReference>
<dbReference type="InterPro" id="IPR011701">
    <property type="entry name" value="MFS"/>
</dbReference>